<dbReference type="PROSITE" id="PS50235">
    <property type="entry name" value="USP_3"/>
    <property type="match status" value="1"/>
</dbReference>
<gene>
    <name evidence="2" type="primary">Pan2</name>
    <name evidence="2" type="ORF">IRECYA_R13436</name>
</gene>
<reference evidence="2 3" key="1">
    <citation type="submission" date="2019-09" db="EMBL/GenBank/DDBJ databases">
        <title>Bird 10,000 Genomes (B10K) Project - Family phase.</title>
        <authorList>
            <person name="Zhang G."/>
        </authorList>
    </citation>
    <scope>NUCLEOTIDE SEQUENCE [LARGE SCALE GENOMIC DNA]</scope>
    <source>
        <strain evidence="2">B10K-DU-001-26</strain>
        <tissue evidence="2">Muscle</tissue>
    </source>
</reference>
<dbReference type="PANTHER" id="PTHR15728:SF0">
    <property type="entry name" value="PAN2-PAN3 DEADENYLATION COMPLEX CATALYTIC SUBUNIT PAN2"/>
    <property type="match status" value="1"/>
</dbReference>
<dbReference type="InterPro" id="IPR028881">
    <property type="entry name" value="PAN2_UCH_dom"/>
</dbReference>
<sequence>RRAPPVDPEILRTMKKVGFIGYAPNPRTKLRNQIPYRLKEMDNEFDNFSQVPESPIGREEEPHLYRVAKKYRKVTIKYSKLGLEDFDFKHYNKTLFAGLEPHIPNAYCNCMIQVLYFLEPVRCLVQNHLCQKEFCLGCELGLLFHMLDLSRGDPCQGSNFLRAFRTIPEASALGLILADSDEATGKVNLGRLIQSWNRFILTQLHQETQEQEGPQAYRGAGSSSFGSSGDSVIGQLFSCEMENCSMCRCGKETVRVSSTLLFTLSYPDSTEKPAKDYEFAQILKRSICLEQNTQAWCENCEKYQPTVQTRNIRCLPDVLVINCEVNSSKEADFWKTQAEYSFQKAMMKRGGFDITKGKEISLGEWKDLGNLDMGHSYPSVEELKNIWIPHAIKMRLTKSKELDVSNWSETNELSPTDDPESVYVYDLMATVVHILDPRTGGSLVGHIKVGETYHQRKEGVTHQQWYLFNDFLIEPVDKCEAVQFDMSWKVPAILYYARRNLNAKYNLVIKNPIEASVLLAEASLARKQRKCHATFIPLMLNEMPQAGDLVGLDAEFVTLNEEEAELRSDGTKSTIKPSQMSVARITCVRGQGPNEGVPFIDDYISTQEQV</sequence>
<accession>A0A7K9R1Z4</accession>
<dbReference type="Proteomes" id="UP000530962">
    <property type="component" value="Unassembled WGS sequence"/>
</dbReference>
<feature type="non-terminal residue" evidence="2">
    <location>
        <position position="610"/>
    </location>
</feature>
<comment type="caution">
    <text evidence="2">The sequence shown here is derived from an EMBL/GenBank/DDBJ whole genome shotgun (WGS) entry which is preliminary data.</text>
</comment>
<dbReference type="EMBL" id="VWZV01014948">
    <property type="protein sequence ID" value="NXI17892.1"/>
    <property type="molecule type" value="Genomic_DNA"/>
</dbReference>
<dbReference type="SUPFAM" id="SSF54001">
    <property type="entry name" value="Cysteine proteinases"/>
    <property type="match status" value="1"/>
</dbReference>
<dbReference type="PANTHER" id="PTHR15728">
    <property type="entry name" value="DEADENYLATION COMPLEX CATALYTIC SUBUNIT PAN2"/>
    <property type="match status" value="1"/>
</dbReference>
<proteinExistence type="predicted"/>
<organism evidence="2 3">
    <name type="scientific">Irena cyanogastra</name>
    <name type="common">Philippine fairy-bluebird</name>
    <dbReference type="NCBI Taxonomy" id="175120"/>
    <lineage>
        <taxon>Eukaryota</taxon>
        <taxon>Metazoa</taxon>
        <taxon>Chordata</taxon>
        <taxon>Craniata</taxon>
        <taxon>Vertebrata</taxon>
        <taxon>Euteleostomi</taxon>
        <taxon>Archelosauria</taxon>
        <taxon>Archosauria</taxon>
        <taxon>Dinosauria</taxon>
        <taxon>Saurischia</taxon>
        <taxon>Theropoda</taxon>
        <taxon>Coelurosauria</taxon>
        <taxon>Aves</taxon>
        <taxon>Neognathae</taxon>
        <taxon>Neoaves</taxon>
        <taxon>Telluraves</taxon>
        <taxon>Australaves</taxon>
        <taxon>Passeriformes</taxon>
        <taxon>Corvoidea</taxon>
        <taxon>Irenidae</taxon>
        <taxon>Irena</taxon>
    </lineage>
</organism>
<dbReference type="GO" id="GO:0000932">
    <property type="term" value="C:P-body"/>
    <property type="evidence" value="ECO:0007669"/>
    <property type="project" value="TreeGrafter"/>
</dbReference>
<dbReference type="AlphaFoldDB" id="A0A7K9R1Z4"/>
<dbReference type="GO" id="GO:0004535">
    <property type="term" value="F:poly(A)-specific ribonuclease activity"/>
    <property type="evidence" value="ECO:0007669"/>
    <property type="project" value="TreeGrafter"/>
</dbReference>
<name>A0A7K9R1Z4_IRECY</name>
<protein>
    <submittedName>
        <fullName evidence="2">PAN2 protein</fullName>
    </submittedName>
</protein>
<dbReference type="InterPro" id="IPR050785">
    <property type="entry name" value="PAN2-PAN3_catalytic_subunit"/>
</dbReference>
<dbReference type="GO" id="GO:0000289">
    <property type="term" value="P:nuclear-transcribed mRNA poly(A) tail shortening"/>
    <property type="evidence" value="ECO:0007669"/>
    <property type="project" value="TreeGrafter"/>
</dbReference>
<feature type="non-terminal residue" evidence="2">
    <location>
        <position position="1"/>
    </location>
</feature>
<evidence type="ECO:0000313" key="3">
    <source>
        <dbReference type="Proteomes" id="UP000530962"/>
    </source>
</evidence>
<dbReference type="Pfam" id="PF13423">
    <property type="entry name" value="UCH_1"/>
    <property type="match status" value="1"/>
</dbReference>
<feature type="domain" description="USP" evidence="1">
    <location>
        <begin position="97"/>
        <end position="499"/>
    </location>
</feature>
<evidence type="ECO:0000313" key="2">
    <source>
        <dbReference type="EMBL" id="NXI17892.1"/>
    </source>
</evidence>
<dbReference type="InterPro" id="IPR028889">
    <property type="entry name" value="USP"/>
</dbReference>
<keyword evidence="3" id="KW-1185">Reference proteome</keyword>
<dbReference type="FunFam" id="3.90.70.10:FF:000017">
    <property type="entry name" value="PAN2-PAN3 deadenylation complex catalytic subunit PAN2"/>
    <property type="match status" value="1"/>
</dbReference>
<evidence type="ECO:0000259" key="1">
    <source>
        <dbReference type="PROSITE" id="PS50235"/>
    </source>
</evidence>
<dbReference type="InterPro" id="IPR038765">
    <property type="entry name" value="Papain-like_cys_pep_sf"/>
</dbReference>
<dbReference type="GO" id="GO:0031251">
    <property type="term" value="C:PAN complex"/>
    <property type="evidence" value="ECO:0007669"/>
    <property type="project" value="TreeGrafter"/>
</dbReference>
<dbReference type="Gene3D" id="3.90.70.10">
    <property type="entry name" value="Cysteine proteinases"/>
    <property type="match status" value="1"/>
</dbReference>
<dbReference type="CDD" id="cd02672">
    <property type="entry name" value="Peptidase_C19P"/>
    <property type="match status" value="1"/>
</dbReference>